<organism evidence="3 4">
    <name type="scientific">Pontibacter aquaedesilientis</name>
    <dbReference type="NCBI Taxonomy" id="2766980"/>
    <lineage>
        <taxon>Bacteria</taxon>
        <taxon>Pseudomonadati</taxon>
        <taxon>Bacteroidota</taxon>
        <taxon>Cytophagia</taxon>
        <taxon>Cytophagales</taxon>
        <taxon>Hymenobacteraceae</taxon>
        <taxon>Pontibacter</taxon>
    </lineage>
</organism>
<proteinExistence type="predicted"/>
<feature type="chain" id="PRO_5046186787" evidence="1">
    <location>
        <begin position="21"/>
        <end position="200"/>
    </location>
</feature>
<evidence type="ECO:0000259" key="2">
    <source>
        <dbReference type="Pfam" id="PF13568"/>
    </source>
</evidence>
<gene>
    <name evidence="3" type="ORF">H9Q13_11830</name>
</gene>
<feature type="domain" description="Outer membrane protein beta-barrel" evidence="2">
    <location>
        <begin position="20"/>
        <end position="181"/>
    </location>
</feature>
<evidence type="ECO:0000313" key="3">
    <source>
        <dbReference type="EMBL" id="MBD1397856.1"/>
    </source>
</evidence>
<evidence type="ECO:0000256" key="1">
    <source>
        <dbReference type="SAM" id="SignalP"/>
    </source>
</evidence>
<feature type="signal peptide" evidence="1">
    <location>
        <begin position="1"/>
        <end position="20"/>
    </location>
</feature>
<protein>
    <submittedName>
        <fullName evidence="3">PorT family protein</fullName>
    </submittedName>
</protein>
<accession>A0ABR7XKD7</accession>
<name>A0ABR7XKD7_9BACT</name>
<comment type="caution">
    <text evidence="3">The sequence shown here is derived from an EMBL/GenBank/DDBJ whole genome shotgun (WGS) entry which is preliminary data.</text>
</comment>
<reference evidence="3 4" key="1">
    <citation type="submission" date="2020-09" db="EMBL/GenBank/DDBJ databases">
        <title>Genome sequencing and assembly of Pontibacter sp.</title>
        <authorList>
            <person name="Chhetri G."/>
        </authorList>
    </citation>
    <scope>NUCLEOTIDE SEQUENCE [LARGE SCALE GENOMIC DNA]</scope>
    <source>
        <strain evidence="3 4">JH31</strain>
    </source>
</reference>
<evidence type="ECO:0000313" key="4">
    <source>
        <dbReference type="Proteomes" id="UP000625551"/>
    </source>
</evidence>
<dbReference type="RefSeq" id="WP_191184012.1">
    <property type="nucleotide sequence ID" value="NZ_JACXAJ010000005.1"/>
</dbReference>
<keyword evidence="1" id="KW-0732">Signal</keyword>
<dbReference type="InterPro" id="IPR025665">
    <property type="entry name" value="Beta-barrel_OMP_2"/>
</dbReference>
<dbReference type="EMBL" id="JACXAJ010000005">
    <property type="protein sequence ID" value="MBD1397856.1"/>
    <property type="molecule type" value="Genomic_DNA"/>
</dbReference>
<dbReference type="Pfam" id="PF13568">
    <property type="entry name" value="OMP_b-brl_2"/>
    <property type="match status" value="1"/>
</dbReference>
<dbReference type="Proteomes" id="UP000625551">
    <property type="component" value="Unassembled WGS sequence"/>
</dbReference>
<sequence length="200" mass="21982">MKKSILLLLFLYGFIHTVSAQDTPVRLGGKIGLNVANISSDPTLVEKSSGLGTEFGAFARIGERFYVQPGVDFVSNKVTIQRTIQPRSGESDEVRLHYVRAPVLIGMENVYNSSSGSSTIFRVMAGPSFGYNVGVSDNNLDVRRRNIRNAQFSLHGGAGIRLLRFVELDLMYTHGLMTVFNDNDAEGKFRNISATIGFSI</sequence>
<keyword evidence="4" id="KW-1185">Reference proteome</keyword>